<keyword evidence="1" id="KW-0812">Transmembrane</keyword>
<organism evidence="2 3">
    <name type="scientific">Winogradskya humida</name>
    <dbReference type="NCBI Taxonomy" id="113566"/>
    <lineage>
        <taxon>Bacteria</taxon>
        <taxon>Bacillati</taxon>
        <taxon>Actinomycetota</taxon>
        <taxon>Actinomycetes</taxon>
        <taxon>Micromonosporales</taxon>
        <taxon>Micromonosporaceae</taxon>
        <taxon>Winogradskya</taxon>
    </lineage>
</organism>
<protein>
    <submittedName>
        <fullName evidence="2">Uncharacterized protein</fullName>
    </submittedName>
</protein>
<feature type="transmembrane region" description="Helical" evidence="1">
    <location>
        <begin position="17"/>
        <end position="35"/>
    </location>
</feature>
<reference evidence="2 3" key="1">
    <citation type="submission" date="2021-01" db="EMBL/GenBank/DDBJ databases">
        <title>Whole genome shotgun sequence of Actinoplanes humidus NBRC 14915.</title>
        <authorList>
            <person name="Komaki H."/>
            <person name="Tamura T."/>
        </authorList>
    </citation>
    <scope>NUCLEOTIDE SEQUENCE [LARGE SCALE GENOMIC DNA]</scope>
    <source>
        <strain evidence="2 3">NBRC 14915</strain>
    </source>
</reference>
<feature type="transmembrane region" description="Helical" evidence="1">
    <location>
        <begin position="41"/>
        <end position="61"/>
    </location>
</feature>
<feature type="transmembrane region" description="Helical" evidence="1">
    <location>
        <begin position="68"/>
        <end position="87"/>
    </location>
</feature>
<comment type="caution">
    <text evidence="2">The sequence shown here is derived from an EMBL/GenBank/DDBJ whole genome shotgun (WGS) entry which is preliminary data.</text>
</comment>
<dbReference type="RefSeq" id="WP_203842736.1">
    <property type="nucleotide sequence ID" value="NZ_BAAATV010000024.1"/>
</dbReference>
<proteinExistence type="predicted"/>
<evidence type="ECO:0000313" key="2">
    <source>
        <dbReference type="EMBL" id="GIE25805.1"/>
    </source>
</evidence>
<evidence type="ECO:0000256" key="1">
    <source>
        <dbReference type="SAM" id="Phobius"/>
    </source>
</evidence>
<keyword evidence="1" id="KW-1133">Transmembrane helix</keyword>
<dbReference type="EMBL" id="BOMN01000129">
    <property type="protein sequence ID" value="GIE25805.1"/>
    <property type="molecule type" value="Genomic_DNA"/>
</dbReference>
<name>A0ABQ4A4M0_9ACTN</name>
<accession>A0ABQ4A4M0</accession>
<gene>
    <name evidence="2" type="ORF">Ahu01nite_089070</name>
</gene>
<dbReference type="Proteomes" id="UP000603200">
    <property type="component" value="Unassembled WGS sequence"/>
</dbReference>
<keyword evidence="3" id="KW-1185">Reference proteome</keyword>
<keyword evidence="1" id="KW-0472">Membrane</keyword>
<sequence>MAVAGEHEDVRRIRRRAADASMGFGLVAVLVAVLSSTGPMLPGYALLAIGGLAGIGVYAASDTTVSRWFTAWSAGLTVLGVVALVVVG</sequence>
<evidence type="ECO:0000313" key="3">
    <source>
        <dbReference type="Proteomes" id="UP000603200"/>
    </source>
</evidence>